<dbReference type="SUPFAM" id="SSF53323">
    <property type="entry name" value="Pyruvate-ferredoxin oxidoreductase, PFOR, domain III"/>
    <property type="match status" value="1"/>
</dbReference>
<evidence type="ECO:0000313" key="4">
    <source>
        <dbReference type="Proteomes" id="UP000006443"/>
    </source>
</evidence>
<dbReference type="PANTHER" id="PTHR43366:SF1">
    <property type="entry name" value="PYRUVATE SYNTHASE SUBUNIT PORC"/>
    <property type="match status" value="1"/>
</dbReference>
<evidence type="ECO:0000259" key="2">
    <source>
        <dbReference type="Pfam" id="PF01558"/>
    </source>
</evidence>
<keyword evidence="1" id="KW-0560">Oxidoreductase</keyword>
<dbReference type="Gene3D" id="3.40.920.10">
    <property type="entry name" value="Pyruvate-ferredoxin oxidoreductase, PFOR, domain III"/>
    <property type="match status" value="1"/>
</dbReference>
<dbReference type="OrthoDB" id="9794954at2"/>
<gene>
    <name evidence="3" type="ORF">DealDRAFT_2783</name>
</gene>
<dbReference type="STRING" id="555088.DealDRAFT_2783"/>
<name>C0GJX4_DETAL</name>
<reference evidence="3 4" key="1">
    <citation type="submission" date="2009-02" db="EMBL/GenBank/DDBJ databases">
        <title>Sequencing of the draft genome and assembly of Dethiobacter alkaliphilus AHT 1.</title>
        <authorList>
            <consortium name="US DOE Joint Genome Institute (JGI-PGF)"/>
            <person name="Lucas S."/>
            <person name="Copeland A."/>
            <person name="Lapidus A."/>
            <person name="Glavina del Rio T."/>
            <person name="Dalin E."/>
            <person name="Tice H."/>
            <person name="Bruce D."/>
            <person name="Goodwin L."/>
            <person name="Pitluck S."/>
            <person name="Larimer F."/>
            <person name="Land M.L."/>
            <person name="Hauser L."/>
            <person name="Muyzer G."/>
        </authorList>
    </citation>
    <scope>NUCLEOTIDE SEQUENCE [LARGE SCALE GENOMIC DNA]</scope>
    <source>
        <strain evidence="3 4">AHT 1</strain>
    </source>
</reference>
<feature type="domain" description="Pyruvate/ketoisovalerate oxidoreductase catalytic" evidence="2">
    <location>
        <begin position="16"/>
        <end position="185"/>
    </location>
</feature>
<organism evidence="3 4">
    <name type="scientific">Dethiobacter alkaliphilus AHT 1</name>
    <dbReference type="NCBI Taxonomy" id="555088"/>
    <lineage>
        <taxon>Bacteria</taxon>
        <taxon>Bacillati</taxon>
        <taxon>Bacillota</taxon>
        <taxon>Dethiobacteria</taxon>
        <taxon>Dethiobacterales</taxon>
        <taxon>Dethiobacteraceae</taxon>
        <taxon>Dethiobacter</taxon>
    </lineage>
</organism>
<dbReference type="InterPro" id="IPR011894">
    <property type="entry name" value="PorC_KorC"/>
</dbReference>
<proteinExistence type="predicted"/>
<keyword evidence="3" id="KW-0670">Pyruvate</keyword>
<dbReference type="RefSeq" id="WP_008518507.1">
    <property type="nucleotide sequence ID" value="NZ_ACJM01000019.1"/>
</dbReference>
<sequence length="197" mass="20913">MTMRNGITEIRLHGRGGQGVVFAATAIAEAAFLEGKHVQSFGIYGAERRGAPVTAFVRVGSSPEMPRCQIQQPDIVVTFDVNLPWQQMLKGLKPGGRLLVNCDDVDKCRDLCGVGGFDTHLVDASAIAARNGLGAVGIPIINTVMLGAVVRVSGVCSLESLQAVLRKKVPRNLPKNLAAAAEGYENVRELDCYAAAL</sequence>
<keyword evidence="4" id="KW-1185">Reference proteome</keyword>
<accession>C0GJX4</accession>
<evidence type="ECO:0000313" key="3">
    <source>
        <dbReference type="EMBL" id="EEG76343.1"/>
    </source>
</evidence>
<dbReference type="EMBL" id="ACJM01000019">
    <property type="protein sequence ID" value="EEG76343.1"/>
    <property type="molecule type" value="Genomic_DNA"/>
</dbReference>
<dbReference type="NCBIfam" id="TIGR02175">
    <property type="entry name" value="PorC_KorC"/>
    <property type="match status" value="1"/>
</dbReference>
<dbReference type="Pfam" id="PF01558">
    <property type="entry name" value="POR"/>
    <property type="match status" value="1"/>
</dbReference>
<dbReference type="Proteomes" id="UP000006443">
    <property type="component" value="Unassembled WGS sequence"/>
</dbReference>
<evidence type="ECO:0000256" key="1">
    <source>
        <dbReference type="ARBA" id="ARBA00023002"/>
    </source>
</evidence>
<dbReference type="PANTHER" id="PTHR43366">
    <property type="entry name" value="PYRUVATE SYNTHASE SUBUNIT PORC"/>
    <property type="match status" value="1"/>
</dbReference>
<dbReference type="GO" id="GO:0016625">
    <property type="term" value="F:oxidoreductase activity, acting on the aldehyde or oxo group of donors, iron-sulfur protein as acceptor"/>
    <property type="evidence" value="ECO:0007669"/>
    <property type="project" value="InterPro"/>
</dbReference>
<dbReference type="InterPro" id="IPR002869">
    <property type="entry name" value="Pyrv_flavodox_OxRed_cen"/>
</dbReference>
<dbReference type="InterPro" id="IPR051626">
    <property type="entry name" value="Oxidoreductase_gamma_subunit"/>
</dbReference>
<dbReference type="AlphaFoldDB" id="C0GJX4"/>
<dbReference type="InterPro" id="IPR019752">
    <property type="entry name" value="Pyrv/ketoisovalerate_OxRed_cat"/>
</dbReference>
<protein>
    <submittedName>
        <fullName evidence="3">Pyruvate/ketoisovalerate oxidoreductase, gamma subunit</fullName>
    </submittedName>
</protein>
<comment type="caution">
    <text evidence="3">The sequence shown here is derived from an EMBL/GenBank/DDBJ whole genome shotgun (WGS) entry which is preliminary data.</text>
</comment>
<dbReference type="eggNOG" id="COG1014">
    <property type="taxonomic scope" value="Bacteria"/>
</dbReference>